<evidence type="ECO:0000313" key="1">
    <source>
        <dbReference type="EnsemblPlants" id="AET5Gv20115000.9"/>
    </source>
</evidence>
<dbReference type="EnsemblPlants" id="AET5Gv20115000.9">
    <property type="protein sequence ID" value="AET5Gv20115000.9"/>
    <property type="gene ID" value="AET5Gv20115000"/>
</dbReference>
<reference evidence="2" key="1">
    <citation type="journal article" date="2014" name="Science">
        <title>Ancient hybridizations among the ancestral genomes of bread wheat.</title>
        <authorList>
            <consortium name="International Wheat Genome Sequencing Consortium,"/>
            <person name="Marcussen T."/>
            <person name="Sandve S.R."/>
            <person name="Heier L."/>
            <person name="Spannagl M."/>
            <person name="Pfeifer M."/>
            <person name="Jakobsen K.S."/>
            <person name="Wulff B.B."/>
            <person name="Steuernagel B."/>
            <person name="Mayer K.F."/>
            <person name="Olsen O.A."/>
        </authorList>
    </citation>
    <scope>NUCLEOTIDE SEQUENCE [LARGE SCALE GENOMIC DNA]</scope>
    <source>
        <strain evidence="2">cv. AL8/78</strain>
    </source>
</reference>
<protein>
    <submittedName>
        <fullName evidence="1">Uncharacterized protein</fullName>
    </submittedName>
</protein>
<keyword evidence="2" id="KW-1185">Reference proteome</keyword>
<name>A0A453JLZ4_AEGTS</name>
<accession>A0A453JLZ4</accession>
<dbReference type="Gramene" id="AET5Gv20115000.9">
    <property type="protein sequence ID" value="AET5Gv20115000.9"/>
    <property type="gene ID" value="AET5Gv20115000"/>
</dbReference>
<reference evidence="1" key="5">
    <citation type="journal article" date="2021" name="G3 (Bethesda)">
        <title>Aegilops tauschii genome assembly Aet v5.0 features greater sequence contiguity and improved annotation.</title>
        <authorList>
            <person name="Wang L."/>
            <person name="Zhu T."/>
            <person name="Rodriguez J.C."/>
            <person name="Deal K.R."/>
            <person name="Dubcovsky J."/>
            <person name="McGuire P.E."/>
            <person name="Lux T."/>
            <person name="Spannagl M."/>
            <person name="Mayer K.F.X."/>
            <person name="Baldrich P."/>
            <person name="Meyers B.C."/>
            <person name="Huo N."/>
            <person name="Gu Y.Q."/>
            <person name="Zhou H."/>
            <person name="Devos K.M."/>
            <person name="Bennetzen J.L."/>
            <person name="Unver T."/>
            <person name="Budak H."/>
            <person name="Gulick P.J."/>
            <person name="Galiba G."/>
            <person name="Kalapos B."/>
            <person name="Nelson D.R."/>
            <person name="Li P."/>
            <person name="You F.M."/>
            <person name="Luo M.C."/>
            <person name="Dvorak J."/>
        </authorList>
    </citation>
    <scope>NUCLEOTIDE SEQUENCE [LARGE SCALE GENOMIC DNA]</scope>
    <source>
        <strain evidence="1">cv. AL8/78</strain>
    </source>
</reference>
<evidence type="ECO:0000313" key="2">
    <source>
        <dbReference type="Proteomes" id="UP000015105"/>
    </source>
</evidence>
<reference evidence="1" key="3">
    <citation type="journal article" date="2017" name="Nature">
        <title>Genome sequence of the progenitor of the wheat D genome Aegilops tauschii.</title>
        <authorList>
            <person name="Luo M.C."/>
            <person name="Gu Y.Q."/>
            <person name="Puiu D."/>
            <person name="Wang H."/>
            <person name="Twardziok S.O."/>
            <person name="Deal K.R."/>
            <person name="Huo N."/>
            <person name="Zhu T."/>
            <person name="Wang L."/>
            <person name="Wang Y."/>
            <person name="McGuire P.E."/>
            <person name="Liu S."/>
            <person name="Long H."/>
            <person name="Ramasamy R.K."/>
            <person name="Rodriguez J.C."/>
            <person name="Van S.L."/>
            <person name="Yuan L."/>
            <person name="Wang Z."/>
            <person name="Xia Z."/>
            <person name="Xiao L."/>
            <person name="Anderson O.D."/>
            <person name="Ouyang S."/>
            <person name="Liang Y."/>
            <person name="Zimin A.V."/>
            <person name="Pertea G."/>
            <person name="Qi P."/>
            <person name="Bennetzen J.L."/>
            <person name="Dai X."/>
            <person name="Dawson M.W."/>
            <person name="Muller H.G."/>
            <person name="Kugler K."/>
            <person name="Rivarola-Duarte L."/>
            <person name="Spannagl M."/>
            <person name="Mayer K.F.X."/>
            <person name="Lu F.H."/>
            <person name="Bevan M.W."/>
            <person name="Leroy P."/>
            <person name="Li P."/>
            <person name="You F.M."/>
            <person name="Sun Q."/>
            <person name="Liu Z."/>
            <person name="Lyons E."/>
            <person name="Wicker T."/>
            <person name="Salzberg S.L."/>
            <person name="Devos K.M."/>
            <person name="Dvorak J."/>
        </authorList>
    </citation>
    <scope>NUCLEOTIDE SEQUENCE [LARGE SCALE GENOMIC DNA]</scope>
    <source>
        <strain evidence="1">cv. AL8/78</strain>
    </source>
</reference>
<sequence>MLLVIDLAICRDEDPTAQRAALDGGAMHEVQNLNSFIVTSITMFMSLNS</sequence>
<proteinExistence type="predicted"/>
<reference evidence="2" key="2">
    <citation type="journal article" date="2017" name="Nat. Plants">
        <title>The Aegilops tauschii genome reveals multiple impacts of transposons.</title>
        <authorList>
            <person name="Zhao G."/>
            <person name="Zou C."/>
            <person name="Li K."/>
            <person name="Wang K."/>
            <person name="Li T."/>
            <person name="Gao L."/>
            <person name="Zhang X."/>
            <person name="Wang H."/>
            <person name="Yang Z."/>
            <person name="Liu X."/>
            <person name="Jiang W."/>
            <person name="Mao L."/>
            <person name="Kong X."/>
            <person name="Jiao Y."/>
            <person name="Jia J."/>
        </authorList>
    </citation>
    <scope>NUCLEOTIDE SEQUENCE [LARGE SCALE GENOMIC DNA]</scope>
    <source>
        <strain evidence="2">cv. AL8/78</strain>
    </source>
</reference>
<reference evidence="1" key="4">
    <citation type="submission" date="2019-03" db="UniProtKB">
        <authorList>
            <consortium name="EnsemblPlants"/>
        </authorList>
    </citation>
    <scope>IDENTIFICATION</scope>
</reference>
<dbReference type="Proteomes" id="UP000015105">
    <property type="component" value="Chromosome 5D"/>
</dbReference>
<dbReference type="AlphaFoldDB" id="A0A453JLZ4"/>
<organism evidence="1 2">
    <name type="scientific">Aegilops tauschii subsp. strangulata</name>
    <name type="common">Goatgrass</name>
    <dbReference type="NCBI Taxonomy" id="200361"/>
    <lineage>
        <taxon>Eukaryota</taxon>
        <taxon>Viridiplantae</taxon>
        <taxon>Streptophyta</taxon>
        <taxon>Embryophyta</taxon>
        <taxon>Tracheophyta</taxon>
        <taxon>Spermatophyta</taxon>
        <taxon>Magnoliopsida</taxon>
        <taxon>Liliopsida</taxon>
        <taxon>Poales</taxon>
        <taxon>Poaceae</taxon>
        <taxon>BOP clade</taxon>
        <taxon>Pooideae</taxon>
        <taxon>Triticodae</taxon>
        <taxon>Triticeae</taxon>
        <taxon>Triticinae</taxon>
        <taxon>Aegilops</taxon>
    </lineage>
</organism>